<evidence type="ECO:0000313" key="2">
    <source>
        <dbReference type="Proteomes" id="UP000828390"/>
    </source>
</evidence>
<keyword evidence="2" id="KW-1185">Reference proteome</keyword>
<name>A0A9D4JWG8_DREPO</name>
<reference evidence="1" key="2">
    <citation type="submission" date="2020-11" db="EMBL/GenBank/DDBJ databases">
        <authorList>
            <person name="McCartney M.A."/>
            <person name="Auch B."/>
            <person name="Kono T."/>
            <person name="Mallez S."/>
            <person name="Becker A."/>
            <person name="Gohl D.M."/>
            <person name="Silverstein K.A.T."/>
            <person name="Koren S."/>
            <person name="Bechman K.B."/>
            <person name="Herman A."/>
            <person name="Abrahante J.E."/>
            <person name="Garbe J."/>
        </authorList>
    </citation>
    <scope>NUCLEOTIDE SEQUENCE</scope>
    <source>
        <strain evidence="1">Duluth1</strain>
        <tissue evidence="1">Whole animal</tissue>
    </source>
</reference>
<organism evidence="1 2">
    <name type="scientific">Dreissena polymorpha</name>
    <name type="common">Zebra mussel</name>
    <name type="synonym">Mytilus polymorpha</name>
    <dbReference type="NCBI Taxonomy" id="45954"/>
    <lineage>
        <taxon>Eukaryota</taxon>
        <taxon>Metazoa</taxon>
        <taxon>Spiralia</taxon>
        <taxon>Lophotrochozoa</taxon>
        <taxon>Mollusca</taxon>
        <taxon>Bivalvia</taxon>
        <taxon>Autobranchia</taxon>
        <taxon>Heteroconchia</taxon>
        <taxon>Euheterodonta</taxon>
        <taxon>Imparidentia</taxon>
        <taxon>Neoheterodontei</taxon>
        <taxon>Myida</taxon>
        <taxon>Dreissenoidea</taxon>
        <taxon>Dreissenidae</taxon>
        <taxon>Dreissena</taxon>
    </lineage>
</organism>
<dbReference type="EMBL" id="JAIWYP010000005">
    <property type="protein sequence ID" value="KAH3822937.1"/>
    <property type="molecule type" value="Genomic_DNA"/>
</dbReference>
<protein>
    <submittedName>
        <fullName evidence="1">Uncharacterized protein</fullName>
    </submittedName>
</protein>
<reference evidence="1" key="1">
    <citation type="journal article" date="2019" name="bioRxiv">
        <title>The Genome of the Zebra Mussel, Dreissena polymorpha: A Resource for Invasive Species Research.</title>
        <authorList>
            <person name="McCartney M.A."/>
            <person name="Auch B."/>
            <person name="Kono T."/>
            <person name="Mallez S."/>
            <person name="Zhang Y."/>
            <person name="Obille A."/>
            <person name="Becker A."/>
            <person name="Abrahante J.E."/>
            <person name="Garbe J."/>
            <person name="Badalamenti J.P."/>
            <person name="Herman A."/>
            <person name="Mangelson H."/>
            <person name="Liachko I."/>
            <person name="Sullivan S."/>
            <person name="Sone E.D."/>
            <person name="Koren S."/>
            <person name="Silverstein K.A.T."/>
            <person name="Beckman K.B."/>
            <person name="Gohl D.M."/>
        </authorList>
    </citation>
    <scope>NUCLEOTIDE SEQUENCE</scope>
    <source>
        <strain evidence="1">Duluth1</strain>
        <tissue evidence="1">Whole animal</tissue>
    </source>
</reference>
<accession>A0A9D4JWG8</accession>
<comment type="caution">
    <text evidence="1">The sequence shown here is derived from an EMBL/GenBank/DDBJ whole genome shotgun (WGS) entry which is preliminary data.</text>
</comment>
<proteinExistence type="predicted"/>
<sequence>MPLSTHSKTSLVEMRIGRACSPLALVNPVSGGVKNQEVNVRGVHEAISAIRTIEIE</sequence>
<dbReference type="AlphaFoldDB" id="A0A9D4JWG8"/>
<dbReference type="Proteomes" id="UP000828390">
    <property type="component" value="Unassembled WGS sequence"/>
</dbReference>
<gene>
    <name evidence="1" type="ORF">DPMN_124731</name>
</gene>
<evidence type="ECO:0000313" key="1">
    <source>
        <dbReference type="EMBL" id="KAH3822937.1"/>
    </source>
</evidence>